<dbReference type="GO" id="GO:0033063">
    <property type="term" value="C:Rad51B-Rad51C-Rad51D-XRCC2 complex"/>
    <property type="evidence" value="ECO:0007669"/>
    <property type="project" value="InterPro"/>
</dbReference>
<evidence type="ECO:0000259" key="1">
    <source>
        <dbReference type="SMART" id="SM00382"/>
    </source>
</evidence>
<dbReference type="EMBL" id="FJ600291">
    <property type="protein sequence ID" value="ACU45298.1"/>
    <property type="molecule type" value="mRNA"/>
</dbReference>
<feature type="domain" description="AAA+ ATPase" evidence="1">
    <location>
        <begin position="99"/>
        <end position="271"/>
    </location>
</feature>
<reference evidence="2" key="1">
    <citation type="submission" date="2008-12" db="EMBL/GenBank/DDBJ databases">
        <authorList>
            <person name="Zhang H."/>
            <person name="Lin S."/>
        </authorList>
    </citation>
    <scope>NUCLEOTIDE SEQUENCE</scope>
    <source>
        <strain evidence="2">CCMP1975</strain>
    </source>
</reference>
<dbReference type="AlphaFoldDB" id="E8Z768"/>
<reference evidence="2" key="2">
    <citation type="book" date="2010" name="PROCEEDINGS OF 13TH INTERNATIONAL CONFERENCE ON HARMFUL ALGAE" publisher="International Society For The Study of Harmful Algae" city="Hong Kong, China">
        <title>Dinoflagellate meta-transcriptomics enabled by spliced leader.</title>
        <editorList>
            <person name="Unknown A."/>
        </editorList>
        <authorList>
            <person name="Lin S."/>
            <person name="Zhang H."/>
        </authorList>
    </citation>
    <scope>NUCLEOTIDE SEQUENCE</scope>
    <source>
        <strain evidence="2">CCMP1975</strain>
    </source>
</reference>
<dbReference type="InterPro" id="IPR003593">
    <property type="entry name" value="AAA+_ATPase"/>
</dbReference>
<dbReference type="InterPro" id="IPR027417">
    <property type="entry name" value="P-loop_NTPase"/>
</dbReference>
<dbReference type="GO" id="GO:0003697">
    <property type="term" value="F:single-stranded DNA binding"/>
    <property type="evidence" value="ECO:0007669"/>
    <property type="project" value="TreeGrafter"/>
</dbReference>
<proteinExistence type="evidence at transcript level"/>
<dbReference type="PANTHER" id="PTHR46456:SF1">
    <property type="entry name" value="DNA REPAIR PROTEIN RAD51 HOMOLOG 2"/>
    <property type="match status" value="1"/>
</dbReference>
<protein>
    <submittedName>
        <fullName evidence="2">DNA repair protein-like</fullName>
    </submittedName>
</protein>
<dbReference type="Pfam" id="PF08423">
    <property type="entry name" value="Rad51"/>
    <property type="match status" value="1"/>
</dbReference>
<evidence type="ECO:0000313" key="2">
    <source>
        <dbReference type="EMBL" id="ACU45298.1"/>
    </source>
</evidence>
<dbReference type="InterPro" id="IPR030548">
    <property type="entry name" value="RAD51B"/>
</dbReference>
<dbReference type="SMART" id="SM00382">
    <property type="entry name" value="AAA"/>
    <property type="match status" value="1"/>
</dbReference>
<dbReference type="GO" id="GO:0003690">
    <property type="term" value="F:double-stranded DNA binding"/>
    <property type="evidence" value="ECO:0007669"/>
    <property type="project" value="TreeGrafter"/>
</dbReference>
<dbReference type="PANTHER" id="PTHR46456">
    <property type="entry name" value="DNA REPAIR PROTEIN RAD51 HOMOLOG 2"/>
    <property type="match status" value="1"/>
</dbReference>
<accession>E8Z768</accession>
<dbReference type="GO" id="GO:0005657">
    <property type="term" value="C:replication fork"/>
    <property type="evidence" value="ECO:0007669"/>
    <property type="project" value="TreeGrafter"/>
</dbReference>
<dbReference type="InterPro" id="IPR013632">
    <property type="entry name" value="Rad51_C"/>
</dbReference>
<dbReference type="GO" id="GO:0008094">
    <property type="term" value="F:ATP-dependent activity, acting on DNA"/>
    <property type="evidence" value="ECO:0007669"/>
    <property type="project" value="TreeGrafter"/>
</dbReference>
<dbReference type="GO" id="GO:0000400">
    <property type="term" value="F:four-way junction DNA binding"/>
    <property type="evidence" value="ECO:0007669"/>
    <property type="project" value="TreeGrafter"/>
</dbReference>
<sequence>MPRSVHLHTTDGWHCFPACWNLRHPCWSWDCKCKYLEPAWDLRDWLLAPQDEATQLLSRAWSACAAKPSTALDLAKSRKHGGTPVPLGSLGAVVSGSLSGKFMEVAGPPGVGKTQFCLHIAALAAANGGEVFWLDSENTFAPPRLLEVLEAVCIARSAGNIHEAEAEALAALARVRKKSCTSLKELHNIAAELEQRAAQGVPVPALVIVDSVAAIARNDGDASEPQRVQIPRRQAALSAIAGLFKRIVASTNQSLAPPGVVVTNQVAGDPRSGGSRVTLGHVWHHAVNWRLVLSHLPPGDPRGYGLKESAVGSKRFLHVEKSPCSPPITIEFAICRNGLSEICTIGDVS</sequence>
<dbReference type="Gene3D" id="3.40.50.300">
    <property type="entry name" value="P-loop containing nucleotide triphosphate hydrolases"/>
    <property type="match status" value="1"/>
</dbReference>
<dbReference type="GO" id="GO:0000724">
    <property type="term" value="P:double-strand break repair via homologous recombination"/>
    <property type="evidence" value="ECO:0007669"/>
    <property type="project" value="InterPro"/>
</dbReference>
<name>E8Z768_KARVE</name>
<dbReference type="SUPFAM" id="SSF52540">
    <property type="entry name" value="P-loop containing nucleoside triphosphate hydrolases"/>
    <property type="match status" value="1"/>
</dbReference>
<organism evidence="2">
    <name type="scientific">Karlodinium veneficum</name>
    <name type="common">Dinoflagellate</name>
    <name type="synonym">Karlodinium micrum</name>
    <dbReference type="NCBI Taxonomy" id="407301"/>
    <lineage>
        <taxon>Eukaryota</taxon>
        <taxon>Sar</taxon>
        <taxon>Alveolata</taxon>
        <taxon>Dinophyceae</taxon>
        <taxon>Gymnodiniales</taxon>
        <taxon>Kareniaceae</taxon>
        <taxon>Karlodinium</taxon>
    </lineage>
</organism>